<dbReference type="InterPro" id="IPR025398">
    <property type="entry name" value="DUF4371"/>
</dbReference>
<comment type="caution">
    <text evidence="3">The sequence shown here is derived from an EMBL/GenBank/DDBJ whole genome shotgun (WGS) entry which is preliminary data.</text>
</comment>
<evidence type="ECO:0000313" key="4">
    <source>
        <dbReference type="Proteomes" id="UP001152320"/>
    </source>
</evidence>
<reference evidence="3" key="1">
    <citation type="submission" date="2021-10" db="EMBL/GenBank/DDBJ databases">
        <title>Tropical sea cucumber genome reveals ecological adaptation and Cuvierian tubules defense mechanism.</title>
        <authorList>
            <person name="Chen T."/>
        </authorList>
    </citation>
    <scope>NUCLEOTIDE SEQUENCE</scope>
    <source>
        <strain evidence="3">Nanhai2018</strain>
        <tissue evidence="3">Muscle</tissue>
    </source>
</reference>
<dbReference type="GO" id="GO:0046983">
    <property type="term" value="F:protein dimerization activity"/>
    <property type="evidence" value="ECO:0007669"/>
    <property type="project" value="InterPro"/>
</dbReference>
<dbReference type="PANTHER" id="PTHR45749:SF21">
    <property type="entry name" value="DUF4371 DOMAIN-CONTAINING PROTEIN"/>
    <property type="match status" value="1"/>
</dbReference>
<sequence length="712" mass="82370">MSPELVRAMLQMEVCQPGLKSEFEFPRNDQGRHFRKQWYYCQMKNNTTRYRAWLVYSPRGDCAFCFACWLFANRRDPHYDPTFSDPRNGFKNWKKAIEKLQNHEHSGVHNMSITELLKTRYRLETGITVSEQQVSAFNKDVENNREILMRLLDITLFLAKQNLPFRGHKESSHSSFGHRHLMESSKNQTYLSAEIQNDFIKSIAMEITKCIVAEVQSAHYYAIILDSTLDVSGMDQLSFCLRYVARHYTIQERFLKFIDVESSKSAELFNTLNSLLEEHGLDIEKIRCQGYDGASNMSGATSGLQARVKEKNELAYYIHCCGHVLNLVLADTCSAIPEVINFFGTIEKIYTFFTKSHPRYVVFQKEQERLKLTTLKLQRICETRWYCKHSAVKSVLYNYHVLLTALEKIIEEHKDPTSVAEANGLMDQISKLEFILLLSIWEDILGSTFALSNYLQSTSIDITTASTMIKSTITELTNKRTTENFQSILELAKAKAEKENVNTEFQQVRTRRRKVRPGELAQDETINRSDEKFKINVFFAIFDNLLGQMSNRFNDFLLYASHFTCLLPSHLESYDSFNKLANIYAKDVDVDIAASEYKQYSAFMKEIDAQNLLSDSTIQEILHFIKKQRLDNGYPNVSILYRILGTLTVSSATAERSFSKLKIIKSYLRSTMGEERLSGLAIISIERDLATSVSFKNVIDTFSTIKKRKWRF</sequence>
<dbReference type="SUPFAM" id="SSF53098">
    <property type="entry name" value="Ribonuclease H-like"/>
    <property type="match status" value="1"/>
</dbReference>
<organism evidence="3 4">
    <name type="scientific">Holothuria leucospilota</name>
    <name type="common">Black long sea cucumber</name>
    <name type="synonym">Mertensiothuria leucospilota</name>
    <dbReference type="NCBI Taxonomy" id="206669"/>
    <lineage>
        <taxon>Eukaryota</taxon>
        <taxon>Metazoa</taxon>
        <taxon>Echinodermata</taxon>
        <taxon>Eleutherozoa</taxon>
        <taxon>Echinozoa</taxon>
        <taxon>Holothuroidea</taxon>
        <taxon>Aspidochirotacea</taxon>
        <taxon>Aspidochirotida</taxon>
        <taxon>Holothuriidae</taxon>
        <taxon>Holothuria</taxon>
    </lineage>
</organism>
<name>A0A9Q1BT12_HOLLE</name>
<dbReference type="Pfam" id="PF05699">
    <property type="entry name" value="Dimer_Tnp_hAT"/>
    <property type="match status" value="1"/>
</dbReference>
<dbReference type="Proteomes" id="UP001152320">
    <property type="component" value="Chromosome 12"/>
</dbReference>
<gene>
    <name evidence="3" type="ORF">HOLleu_25714</name>
</gene>
<dbReference type="InterPro" id="IPR012337">
    <property type="entry name" value="RNaseH-like_sf"/>
</dbReference>
<dbReference type="Pfam" id="PF14291">
    <property type="entry name" value="DUF4371"/>
    <property type="match status" value="1"/>
</dbReference>
<dbReference type="OrthoDB" id="6614039at2759"/>
<evidence type="ECO:0000313" key="3">
    <source>
        <dbReference type="EMBL" id="KAJ8032242.1"/>
    </source>
</evidence>
<dbReference type="InterPro" id="IPR008906">
    <property type="entry name" value="HATC_C_dom"/>
</dbReference>
<keyword evidence="4" id="KW-1185">Reference proteome</keyword>
<dbReference type="PANTHER" id="PTHR45749">
    <property type="match status" value="1"/>
</dbReference>
<evidence type="ECO:0000259" key="2">
    <source>
        <dbReference type="Pfam" id="PF14291"/>
    </source>
</evidence>
<dbReference type="AlphaFoldDB" id="A0A9Q1BT12"/>
<evidence type="ECO:0000259" key="1">
    <source>
        <dbReference type="Pfam" id="PF05699"/>
    </source>
</evidence>
<accession>A0A9Q1BT12</accession>
<feature type="domain" description="HAT C-terminal dimerisation" evidence="1">
    <location>
        <begin position="611"/>
        <end position="689"/>
    </location>
</feature>
<feature type="domain" description="DUF4371" evidence="2">
    <location>
        <begin position="182"/>
        <end position="301"/>
    </location>
</feature>
<proteinExistence type="predicted"/>
<protein>
    <submittedName>
        <fullName evidence="3">Zinc finger MYM-type protein 1</fullName>
    </submittedName>
</protein>
<dbReference type="EMBL" id="JAIZAY010000012">
    <property type="protein sequence ID" value="KAJ8032242.1"/>
    <property type="molecule type" value="Genomic_DNA"/>
</dbReference>